<evidence type="ECO:0000259" key="2">
    <source>
        <dbReference type="PROSITE" id="PS51212"/>
    </source>
</evidence>
<dbReference type="InterPro" id="IPR002889">
    <property type="entry name" value="WSC_carb-bd"/>
</dbReference>
<dbReference type="PROSITE" id="PS51212">
    <property type="entry name" value="WSC"/>
    <property type="match status" value="1"/>
</dbReference>
<evidence type="ECO:0000313" key="4">
    <source>
        <dbReference type="Proteomes" id="UP000241769"/>
    </source>
</evidence>
<comment type="caution">
    <text evidence="3">The sequence shown here is derived from an EMBL/GenBank/DDBJ whole genome shotgun (WGS) entry which is preliminary data.</text>
</comment>
<keyword evidence="4" id="KW-1185">Reference proteome</keyword>
<evidence type="ECO:0000256" key="1">
    <source>
        <dbReference type="SAM" id="Phobius"/>
    </source>
</evidence>
<dbReference type="EMBL" id="MDYQ01000008">
    <property type="protein sequence ID" value="PRP88700.1"/>
    <property type="molecule type" value="Genomic_DNA"/>
</dbReference>
<dbReference type="STRING" id="1890364.A0A2P6NXL9"/>
<dbReference type="Proteomes" id="UP000241769">
    <property type="component" value="Unassembled WGS sequence"/>
</dbReference>
<keyword evidence="1" id="KW-0472">Membrane</keyword>
<dbReference type="AlphaFoldDB" id="A0A2P6NXL9"/>
<name>A0A2P6NXL9_9EUKA</name>
<keyword evidence="1" id="KW-0812">Transmembrane</keyword>
<evidence type="ECO:0000313" key="3">
    <source>
        <dbReference type="EMBL" id="PRP88700.1"/>
    </source>
</evidence>
<organism evidence="3 4">
    <name type="scientific">Planoprotostelium fungivorum</name>
    <dbReference type="NCBI Taxonomy" id="1890364"/>
    <lineage>
        <taxon>Eukaryota</taxon>
        <taxon>Amoebozoa</taxon>
        <taxon>Evosea</taxon>
        <taxon>Variosea</taxon>
        <taxon>Cavosteliida</taxon>
        <taxon>Cavosteliaceae</taxon>
        <taxon>Planoprotostelium</taxon>
    </lineage>
</organism>
<sequence>MRKTTRNNYRGSLSRVVLSVTAVLLVNYRSLLLECLYGGSGGIRQTLRELTRREELGHSHYSITTLVAGYTQNQNLPNDPIGGYGTWGDVTFNTNSFPYIDRNIFAKARLYPIPRWNTTMYDRLGNGDQALVYSGIDPAVADIHMQLFRQYGIHAVSVERFLTVATSVEGSAFRNLAMANTNASAAKFGRLFYAGYDLSGCENNPNWVYDLQKDFNQNVKRYTTASHYARHYGKAVVQLYVGTHNISSTDGIRAVRWLQAQNYSVILIGTQDFRADYNNQFHWDLFSTADIYQTWCSGDGPDDILTGVYQQGYGDAQWCQERKIDYMFLVCSGDGLERGSDHVVRTINTADAGKNLKYYSHMQVLDRLRRDFAGNISVGGFVGMADDFPESETLVPSAASTAYLPGGKPYWWMLDNLGRSPDFNLRLTASVVRHLSNGTVLPSQIDVPNGTMPAPFNLPTIDRVGEVISGDANSSVISGFASVYEAIGCYRDGTDELWAGNVTTLGMTYEQCSSFCATQYFTPYAGLSGDRCKCGYVYGSLGPSTSCSLPCSGN</sequence>
<proteinExistence type="predicted"/>
<dbReference type="Gene3D" id="3.20.20.80">
    <property type="entry name" value="Glycosidases"/>
    <property type="match status" value="1"/>
</dbReference>
<dbReference type="Pfam" id="PF01822">
    <property type="entry name" value="WSC"/>
    <property type="match status" value="1"/>
</dbReference>
<gene>
    <name evidence="3" type="ORF">PROFUN_02796</name>
</gene>
<reference evidence="3 4" key="1">
    <citation type="journal article" date="2018" name="Genome Biol. Evol.">
        <title>Multiple Roots of Fruiting Body Formation in Amoebozoa.</title>
        <authorList>
            <person name="Hillmann F."/>
            <person name="Forbes G."/>
            <person name="Novohradska S."/>
            <person name="Ferling I."/>
            <person name="Riege K."/>
            <person name="Groth M."/>
            <person name="Westermann M."/>
            <person name="Marz M."/>
            <person name="Spaller T."/>
            <person name="Winckler T."/>
            <person name="Schaap P."/>
            <person name="Glockner G."/>
        </authorList>
    </citation>
    <scope>NUCLEOTIDE SEQUENCE [LARGE SCALE GENOMIC DNA]</scope>
    <source>
        <strain evidence="3 4">Jena</strain>
    </source>
</reference>
<protein>
    <submittedName>
        <fullName evidence="3">Xylosidase/arabinosidase</fullName>
    </submittedName>
</protein>
<feature type="transmembrane region" description="Helical" evidence="1">
    <location>
        <begin position="12"/>
        <end position="31"/>
    </location>
</feature>
<dbReference type="InParanoid" id="A0A2P6NXL9"/>
<keyword evidence="1" id="KW-1133">Transmembrane helix</keyword>
<accession>A0A2P6NXL9</accession>
<feature type="domain" description="WSC" evidence="2">
    <location>
        <begin position="483"/>
        <end position="554"/>
    </location>
</feature>